<sequence length="220" mass="23516">MRAVNALTARRAALTALWLQVVTLVVYGIYDAFRRTGADLLLGSLDVVLATISLVLWTVLLGDFLRGETAELTDARLRVFRLIYPWLIALRAAVWLLTVVAILSGAGDTANPIAVLLLFVVWGGGIAAGLALYTVSAVLFASPADTTGRARLMTWLNLSAMLGVAITVTNIWPPTGFVPMPKFSDQLIWAGLGLEDLVATLLALWAVRLMGGALVEGEKA</sequence>
<keyword evidence="1" id="KW-0472">Membrane</keyword>
<dbReference type="EMBL" id="VKDB01000005">
    <property type="protein sequence ID" value="TSA86349.1"/>
    <property type="molecule type" value="Genomic_DNA"/>
</dbReference>
<name>A0A553V1J0_9DEIO</name>
<feature type="transmembrane region" description="Helical" evidence="1">
    <location>
        <begin position="113"/>
        <end position="140"/>
    </location>
</feature>
<feature type="transmembrane region" description="Helical" evidence="1">
    <location>
        <begin position="187"/>
        <end position="207"/>
    </location>
</feature>
<keyword evidence="1" id="KW-0812">Transmembrane</keyword>
<feature type="transmembrane region" description="Helical" evidence="1">
    <location>
        <begin position="42"/>
        <end position="62"/>
    </location>
</feature>
<keyword evidence="3" id="KW-1185">Reference proteome</keyword>
<evidence type="ECO:0000313" key="2">
    <source>
        <dbReference type="EMBL" id="TSA86349.1"/>
    </source>
</evidence>
<dbReference type="RefSeq" id="WP_143720118.1">
    <property type="nucleotide sequence ID" value="NZ_VKDB01000005.1"/>
</dbReference>
<keyword evidence="1" id="KW-1133">Transmembrane helix</keyword>
<comment type="caution">
    <text evidence="2">The sequence shown here is derived from an EMBL/GenBank/DDBJ whole genome shotgun (WGS) entry which is preliminary data.</text>
</comment>
<evidence type="ECO:0000313" key="3">
    <source>
        <dbReference type="Proteomes" id="UP000316092"/>
    </source>
</evidence>
<dbReference type="OrthoDB" id="62991at2"/>
<reference evidence="2 3" key="1">
    <citation type="submission" date="2019-07" db="EMBL/GenBank/DDBJ databases">
        <title>Deinococcus detaillus sp. nov., isolated from humus soil in Antarctica.</title>
        <authorList>
            <person name="Zhang K."/>
        </authorList>
    </citation>
    <scope>NUCLEOTIDE SEQUENCE [LARGE SCALE GENOMIC DNA]</scope>
    <source>
        <strain evidence="2 3">H1</strain>
    </source>
</reference>
<evidence type="ECO:0000256" key="1">
    <source>
        <dbReference type="SAM" id="Phobius"/>
    </source>
</evidence>
<feature type="transmembrane region" description="Helical" evidence="1">
    <location>
        <begin position="12"/>
        <end position="30"/>
    </location>
</feature>
<accession>A0A553V1J0</accession>
<protein>
    <submittedName>
        <fullName evidence="2">Uncharacterized protein</fullName>
    </submittedName>
</protein>
<organism evidence="2 3">
    <name type="scientific">Deinococcus detaillensis</name>
    <dbReference type="NCBI Taxonomy" id="2592048"/>
    <lineage>
        <taxon>Bacteria</taxon>
        <taxon>Thermotogati</taxon>
        <taxon>Deinococcota</taxon>
        <taxon>Deinococci</taxon>
        <taxon>Deinococcales</taxon>
        <taxon>Deinococcaceae</taxon>
        <taxon>Deinococcus</taxon>
    </lineage>
</organism>
<dbReference type="AlphaFoldDB" id="A0A553V1J0"/>
<proteinExistence type="predicted"/>
<feature type="transmembrane region" description="Helical" evidence="1">
    <location>
        <begin position="83"/>
        <end position="107"/>
    </location>
</feature>
<dbReference type="Proteomes" id="UP000316092">
    <property type="component" value="Unassembled WGS sequence"/>
</dbReference>
<feature type="transmembrane region" description="Helical" evidence="1">
    <location>
        <begin position="152"/>
        <end position="172"/>
    </location>
</feature>
<gene>
    <name evidence="2" type="ORF">FNU79_06705</name>
</gene>